<keyword evidence="3" id="KW-1185">Reference proteome</keyword>
<accession>B1WY80</accession>
<dbReference type="HOGENOM" id="CLU_2552572_0_0_3"/>
<reference evidence="2 3" key="1">
    <citation type="journal article" date="2008" name="Proc. Natl. Acad. Sci. U.S.A.">
        <title>The genome of Cyanothece 51142, a unicellular diazotrophic cyanobacterium important in the marine nitrogen cycle.</title>
        <authorList>
            <person name="Welsh E.A."/>
            <person name="Liberton M."/>
            <person name="Stoeckel J."/>
            <person name="Loh T."/>
            <person name="Elvitigala T."/>
            <person name="Wang C."/>
            <person name="Wollam A."/>
            <person name="Fulton R.S."/>
            <person name="Clifton S.W."/>
            <person name="Jacobs J.M."/>
            <person name="Aurora R."/>
            <person name="Ghosh B.K."/>
            <person name="Sherman L.A."/>
            <person name="Smith R.D."/>
            <person name="Wilson R.K."/>
            <person name="Pakrasi H.B."/>
        </authorList>
    </citation>
    <scope>NUCLEOTIDE SEQUENCE [LARGE SCALE GENOMIC DNA]</scope>
    <source>
        <strain evidence="3">ATCC 51142 / BH68</strain>
    </source>
</reference>
<protein>
    <submittedName>
        <fullName evidence="2">Uncharacterized protein</fullName>
    </submittedName>
</protein>
<dbReference type="KEGG" id="cyt:cce_3316"/>
<name>B1WY80_CROS5</name>
<dbReference type="eggNOG" id="ENOG502ZXWH">
    <property type="taxonomic scope" value="Bacteria"/>
</dbReference>
<evidence type="ECO:0000313" key="3">
    <source>
        <dbReference type="Proteomes" id="UP000001203"/>
    </source>
</evidence>
<dbReference type="STRING" id="43989.cce_3316"/>
<keyword evidence="1" id="KW-1133">Transmembrane helix</keyword>
<sequence>MESPKKKRRRTLARKVDDEMEKIIYKVMTNEGLEQTIARAVIKGLIALIRRYFFLAAGGILLLLILQSILISLSLKFILGFN</sequence>
<dbReference type="RefSeq" id="WP_009545508.1">
    <property type="nucleotide sequence ID" value="NC_010546.1"/>
</dbReference>
<keyword evidence="1" id="KW-0812">Transmembrane</keyword>
<keyword evidence="1" id="KW-0472">Membrane</keyword>
<proteinExistence type="predicted"/>
<dbReference type="Proteomes" id="UP000001203">
    <property type="component" value="Chromosome circular"/>
</dbReference>
<evidence type="ECO:0000256" key="1">
    <source>
        <dbReference type="SAM" id="Phobius"/>
    </source>
</evidence>
<evidence type="ECO:0000313" key="2">
    <source>
        <dbReference type="EMBL" id="ACB52664.1"/>
    </source>
</evidence>
<organism evidence="2 3">
    <name type="scientific">Crocosphaera subtropica (strain ATCC 51142 / BH68)</name>
    <name type="common">Cyanothece sp. (strain ATCC 51142)</name>
    <dbReference type="NCBI Taxonomy" id="43989"/>
    <lineage>
        <taxon>Bacteria</taxon>
        <taxon>Bacillati</taxon>
        <taxon>Cyanobacteriota</taxon>
        <taxon>Cyanophyceae</taxon>
        <taxon>Oscillatoriophycideae</taxon>
        <taxon>Chroococcales</taxon>
        <taxon>Aphanothecaceae</taxon>
        <taxon>Crocosphaera</taxon>
        <taxon>Crocosphaera subtropica</taxon>
    </lineage>
</organism>
<dbReference type="AlphaFoldDB" id="B1WY80"/>
<feature type="transmembrane region" description="Helical" evidence="1">
    <location>
        <begin position="52"/>
        <end position="79"/>
    </location>
</feature>
<dbReference type="EMBL" id="CP000806">
    <property type="protein sequence ID" value="ACB52664.1"/>
    <property type="molecule type" value="Genomic_DNA"/>
</dbReference>
<dbReference type="OrthoDB" id="428469at2"/>
<gene>
    <name evidence="2" type="ordered locus">cce_3316</name>
</gene>